<comment type="caution">
    <text evidence="2">The sequence shown here is derived from an EMBL/GenBank/DDBJ whole genome shotgun (WGS) entry which is preliminary data.</text>
</comment>
<organism evidence="2 3">
    <name type="scientific">Candidatus Roizmanbacteria bacterium RIFCSPHIGHO2_02_FULL_38_11</name>
    <dbReference type="NCBI Taxonomy" id="1802039"/>
    <lineage>
        <taxon>Bacteria</taxon>
        <taxon>Candidatus Roizmaniibacteriota</taxon>
    </lineage>
</organism>
<accession>A0A1F7GYF8</accession>
<keyword evidence="1" id="KW-0812">Transmembrane</keyword>
<feature type="transmembrane region" description="Helical" evidence="1">
    <location>
        <begin position="274"/>
        <end position="296"/>
    </location>
</feature>
<sequence length="308" mass="34209">MQIMQIKRFFLYIGFILVTIFFLRFAASVWAANPVPGFRLNLLVSQPSDLTLIFGNIGLEEGPYVSYGINYPDNYYLIKIVDKSNTELFVGKTPRTYQTLAPDFVPFTSFTPETILADPITMYLPYFNEAAKIQLFDENNTLKLEVVLADYNLQGLKPRFIFCDLCGYCQGQKPPSTWEKCRQCLYPAANPTPTIGDTLRISDSGSNTGPTPYPSKAFTGIGCINANQAALSQTLLNIIFSISGGIAFLYFLYGAFIITTSQDDAEKLNYGRRLVYGAIVGLILTLSSFLIVNFIASGVLRLPGFSKP</sequence>
<dbReference type="InterPro" id="IPR043993">
    <property type="entry name" value="T4SS_pilin"/>
</dbReference>
<keyword evidence="1" id="KW-1133">Transmembrane helix</keyword>
<protein>
    <submittedName>
        <fullName evidence="2">Uncharacterized protein</fullName>
    </submittedName>
</protein>
<evidence type="ECO:0000313" key="2">
    <source>
        <dbReference type="EMBL" id="OGK23893.1"/>
    </source>
</evidence>
<reference evidence="2 3" key="1">
    <citation type="journal article" date="2016" name="Nat. Commun.">
        <title>Thousands of microbial genomes shed light on interconnected biogeochemical processes in an aquifer system.</title>
        <authorList>
            <person name="Anantharaman K."/>
            <person name="Brown C.T."/>
            <person name="Hug L.A."/>
            <person name="Sharon I."/>
            <person name="Castelle C.J."/>
            <person name="Probst A.J."/>
            <person name="Thomas B.C."/>
            <person name="Singh A."/>
            <person name="Wilkins M.J."/>
            <person name="Karaoz U."/>
            <person name="Brodie E.L."/>
            <person name="Williams K.H."/>
            <person name="Hubbard S.S."/>
            <person name="Banfield J.F."/>
        </authorList>
    </citation>
    <scope>NUCLEOTIDE SEQUENCE [LARGE SCALE GENOMIC DNA]</scope>
</reference>
<evidence type="ECO:0000256" key="1">
    <source>
        <dbReference type="SAM" id="Phobius"/>
    </source>
</evidence>
<proteinExistence type="predicted"/>
<feature type="transmembrane region" description="Helical" evidence="1">
    <location>
        <begin position="235"/>
        <end position="253"/>
    </location>
</feature>
<dbReference type="Proteomes" id="UP000177913">
    <property type="component" value="Unassembled WGS sequence"/>
</dbReference>
<dbReference type="AlphaFoldDB" id="A0A1F7GYF8"/>
<name>A0A1F7GYF8_9BACT</name>
<dbReference type="Pfam" id="PF18895">
    <property type="entry name" value="T4SS_pilin"/>
    <property type="match status" value="1"/>
</dbReference>
<keyword evidence="1" id="KW-0472">Membrane</keyword>
<gene>
    <name evidence="2" type="ORF">A3C25_05460</name>
</gene>
<dbReference type="EMBL" id="MFZO01000041">
    <property type="protein sequence ID" value="OGK23893.1"/>
    <property type="molecule type" value="Genomic_DNA"/>
</dbReference>
<evidence type="ECO:0000313" key="3">
    <source>
        <dbReference type="Proteomes" id="UP000177913"/>
    </source>
</evidence>